<evidence type="ECO:0000313" key="3">
    <source>
        <dbReference type="Proteomes" id="UP001220964"/>
    </source>
</evidence>
<evidence type="ECO:0000256" key="1">
    <source>
        <dbReference type="SAM" id="Phobius"/>
    </source>
</evidence>
<accession>A0AAE3NJU5</accession>
<comment type="caution">
    <text evidence="2">The sequence shown here is derived from an EMBL/GenBank/DDBJ whole genome shotgun (WGS) entry which is preliminary data.</text>
</comment>
<proteinExistence type="predicted"/>
<evidence type="ECO:0000313" key="2">
    <source>
        <dbReference type="EMBL" id="MDF0599148.1"/>
    </source>
</evidence>
<dbReference type="EMBL" id="JARGYC010000001">
    <property type="protein sequence ID" value="MDF0599148.1"/>
    <property type="molecule type" value="Genomic_DNA"/>
</dbReference>
<gene>
    <name evidence="2" type="ORF">P1J78_00250</name>
</gene>
<reference evidence="2" key="1">
    <citation type="submission" date="2023-03" db="EMBL/GenBank/DDBJ databases">
        <title>Multiphase analysis and comparison of six strains from genera Psychromarinibacter, Lutimaribacter, and Maritimibacter, including a novel species: Psychromarinibacter sediminicola sp. nov.</title>
        <authorList>
            <person name="Wang Y.-H."/>
            <person name="Ye M.-Q."/>
            <person name="Du Z.-J."/>
        </authorList>
    </citation>
    <scope>NUCLEOTIDE SEQUENCE</scope>
    <source>
        <strain evidence="2">C21-152</strain>
    </source>
</reference>
<protein>
    <submittedName>
        <fullName evidence="2">Uncharacterized protein</fullName>
    </submittedName>
</protein>
<organism evidence="2 3">
    <name type="scientific">Psychromarinibacter sediminicola</name>
    <dbReference type="NCBI Taxonomy" id="3033385"/>
    <lineage>
        <taxon>Bacteria</taxon>
        <taxon>Pseudomonadati</taxon>
        <taxon>Pseudomonadota</taxon>
        <taxon>Alphaproteobacteria</taxon>
        <taxon>Rhodobacterales</taxon>
        <taxon>Paracoccaceae</taxon>
        <taxon>Psychromarinibacter</taxon>
    </lineage>
</organism>
<sequence>MTFDWEAEMKEVRSKATAAARHGERTLGGVAEALMAIQSQDKHLSDMSKTVKATEARLGSLEATLRATQARQVNNPAEAPLRLSVPLWSGAVGLFVGVALSGVFFWN</sequence>
<name>A0AAE3NJU5_9RHOB</name>
<dbReference type="Proteomes" id="UP001220964">
    <property type="component" value="Unassembled WGS sequence"/>
</dbReference>
<dbReference type="RefSeq" id="WP_275565298.1">
    <property type="nucleotide sequence ID" value="NZ_JARGYC010000001.1"/>
</dbReference>
<keyword evidence="1" id="KW-0812">Transmembrane</keyword>
<keyword evidence="3" id="KW-1185">Reference proteome</keyword>
<keyword evidence="1" id="KW-1133">Transmembrane helix</keyword>
<keyword evidence="1" id="KW-0472">Membrane</keyword>
<dbReference type="AlphaFoldDB" id="A0AAE3NJU5"/>
<feature type="transmembrane region" description="Helical" evidence="1">
    <location>
        <begin position="85"/>
        <end position="106"/>
    </location>
</feature>